<evidence type="ECO:0000256" key="6">
    <source>
        <dbReference type="ARBA" id="ARBA00012448"/>
    </source>
</evidence>
<dbReference type="GO" id="GO:0009002">
    <property type="term" value="F:serine-type D-Ala-D-Ala carboxypeptidase activity"/>
    <property type="evidence" value="ECO:0007669"/>
    <property type="project" value="UniProtKB-EC"/>
</dbReference>
<protein>
    <recommendedName>
        <fullName evidence="7">Penicillin-binding protein 1A</fullName>
        <ecNumber evidence="24">2.4.99.28</ecNumber>
        <ecNumber evidence="6">3.4.16.4</ecNumber>
    </recommendedName>
</protein>
<dbReference type="GO" id="GO:0046677">
    <property type="term" value="P:response to antibiotic"/>
    <property type="evidence" value="ECO:0007669"/>
    <property type="project" value="UniProtKB-KW"/>
</dbReference>
<dbReference type="SUPFAM" id="SSF53955">
    <property type="entry name" value="Lysozyme-like"/>
    <property type="match status" value="1"/>
</dbReference>
<evidence type="ECO:0000313" key="29">
    <source>
        <dbReference type="EMBL" id="EMZ29667.1"/>
    </source>
</evidence>
<dbReference type="EC" id="2.4.99.28" evidence="24"/>
<comment type="subcellular location">
    <subcellularLocation>
        <location evidence="2">Cell membrane</location>
        <topology evidence="2">Single-pass type II membrane protein</topology>
    </subcellularLocation>
</comment>
<keyword evidence="9" id="KW-0121">Carboxypeptidase</keyword>
<dbReference type="GO" id="GO:0008360">
    <property type="term" value="P:regulation of cell shape"/>
    <property type="evidence" value="ECO:0007669"/>
    <property type="project" value="UniProtKB-KW"/>
</dbReference>
<dbReference type="GO" id="GO:0009252">
    <property type="term" value="P:peptidoglycan biosynthetic process"/>
    <property type="evidence" value="ECO:0007669"/>
    <property type="project" value="UniProtKB-UniPathway"/>
</dbReference>
<evidence type="ECO:0000256" key="21">
    <source>
        <dbReference type="ARBA" id="ARBA00023268"/>
    </source>
</evidence>
<dbReference type="OrthoDB" id="9766909at2"/>
<feature type="domain" description="Penicillin-binding protein transpeptidase" evidence="27">
    <location>
        <begin position="375"/>
        <end position="632"/>
    </location>
</feature>
<dbReference type="Gene3D" id="1.10.3810.10">
    <property type="entry name" value="Biosynthetic peptidoglycan transglycosylase-like"/>
    <property type="match status" value="1"/>
</dbReference>
<dbReference type="eggNOG" id="COG0744">
    <property type="taxonomic scope" value="Bacteria"/>
</dbReference>
<evidence type="ECO:0000256" key="17">
    <source>
        <dbReference type="ARBA" id="ARBA00022984"/>
    </source>
</evidence>
<evidence type="ECO:0000256" key="24">
    <source>
        <dbReference type="ARBA" id="ARBA00044770"/>
    </source>
</evidence>
<sequence>MAKQKKTRKKYRGFWIFFKLQLLLLLLLVAAAAYYFAGGYAQTISELKDDADLLVAKSSVDTFRKGETGLVYDAGGKLLKAYKGEKDAYYIKYADIPEIVEKTFVAVEDQKFYRHKGVDYLAIIRATIAMLRNGEVTQGGSTITQQLARTIYLSMDRTWERKMEEIFIARNLEDKYTKTQIMEFYLNNIYFGNGYYGIQAAAQGYFSKSIDKLDLSQVVFLCAIPNNPSLYDPVHHKKNTLSRRDRMLTTMYEQGVISAAAAREAKEEKIKLKRKKGIEKNDYVETYVNYCAIRALMKQQGFTFQHYFDSAKEEKKYNKEYKKLYRECESSLYTSGYRIYTSINMQQQDKLQAAIDTGLEGFQDVNEEGVYKLQGAGVTIDNTTGYVTAIVGGRTQHFEGYTLNRAYQSFRQPGSAIKPLLVYTPMLERGYTPDTVVMDEPITDGPSNSDGVYEGAITIRHAVKKSKNTIAWKLFDELSPVTGLSYLKAMNFTKIDPEDERLPAALGGFTIGVSPVEMAAGFASLQNDGCYREPTCIIKIEDTKGDLIYTSETDEEKGQRKKEEAEGTRIYKSNAARMMTNLLETVMHEGTARGLSLGDMPSAGKTGTTNDNKDGWFAGYTRYFTTSVWVGYDQPAELPGLTGSTYPGNIWHNYMLSIHENMTPMSFIPYIEQKQVDMDFHE</sequence>
<dbReference type="UniPathway" id="UPA00219"/>
<keyword evidence="14" id="KW-0378">Hydrolase</keyword>
<comment type="caution">
    <text evidence="29">The sequence shown here is derived from an EMBL/GenBank/DDBJ whole genome shotgun (WGS) entry which is preliminary data.</text>
</comment>
<evidence type="ECO:0000259" key="28">
    <source>
        <dbReference type="Pfam" id="PF00912"/>
    </source>
</evidence>
<dbReference type="NCBIfam" id="TIGR02074">
    <property type="entry name" value="PBP_1a_fam"/>
    <property type="match status" value="1"/>
</dbReference>
<comment type="pathway">
    <text evidence="3">Cell wall biogenesis; peptidoglycan biosynthesis.</text>
</comment>
<evidence type="ECO:0000256" key="19">
    <source>
        <dbReference type="ARBA" id="ARBA00023136"/>
    </source>
</evidence>
<keyword evidence="22" id="KW-0961">Cell wall biogenesis/degradation</keyword>
<feature type="domain" description="Glycosyl transferase family 51" evidence="28">
    <location>
        <begin position="77"/>
        <end position="251"/>
    </location>
</feature>
<evidence type="ECO:0000256" key="10">
    <source>
        <dbReference type="ARBA" id="ARBA00022670"/>
    </source>
</evidence>
<evidence type="ECO:0000313" key="30">
    <source>
        <dbReference type="Proteomes" id="UP000012589"/>
    </source>
</evidence>
<dbReference type="InterPro" id="IPR023346">
    <property type="entry name" value="Lysozyme-like_dom_sf"/>
</dbReference>
<evidence type="ECO:0000256" key="14">
    <source>
        <dbReference type="ARBA" id="ARBA00022801"/>
    </source>
</evidence>
<keyword evidence="19" id="KW-0472">Membrane</keyword>
<accession>N2AKA9</accession>
<dbReference type="Pfam" id="PF00905">
    <property type="entry name" value="Transpeptidase"/>
    <property type="match status" value="1"/>
</dbReference>
<dbReference type="PATRIC" id="fig|1235802.3.peg.1860"/>
<evidence type="ECO:0000256" key="20">
    <source>
        <dbReference type="ARBA" id="ARBA00023251"/>
    </source>
</evidence>
<evidence type="ECO:0000256" key="5">
    <source>
        <dbReference type="ARBA" id="ARBA00007739"/>
    </source>
</evidence>
<gene>
    <name evidence="29" type="ORF">C823_01759</name>
</gene>
<evidence type="ECO:0000256" key="3">
    <source>
        <dbReference type="ARBA" id="ARBA00004752"/>
    </source>
</evidence>
<dbReference type="STRING" id="1235802.C823_01759"/>
<evidence type="ECO:0000256" key="16">
    <source>
        <dbReference type="ARBA" id="ARBA00022968"/>
    </source>
</evidence>
<evidence type="ECO:0000256" key="12">
    <source>
        <dbReference type="ARBA" id="ARBA00022679"/>
    </source>
</evidence>
<evidence type="ECO:0000256" key="23">
    <source>
        <dbReference type="ARBA" id="ARBA00034000"/>
    </source>
</evidence>
<dbReference type="GO" id="GO:0071555">
    <property type="term" value="P:cell wall organization"/>
    <property type="evidence" value="ECO:0007669"/>
    <property type="project" value="UniProtKB-KW"/>
</dbReference>
<dbReference type="Pfam" id="PF00912">
    <property type="entry name" value="Transgly"/>
    <property type="match status" value="1"/>
</dbReference>
<dbReference type="PANTHER" id="PTHR32282">
    <property type="entry name" value="BINDING PROTEIN TRANSPEPTIDASE, PUTATIVE-RELATED"/>
    <property type="match status" value="1"/>
</dbReference>
<dbReference type="Gene3D" id="3.40.710.10">
    <property type="entry name" value="DD-peptidase/beta-lactamase superfamily"/>
    <property type="match status" value="1"/>
</dbReference>
<dbReference type="FunFam" id="1.10.3810.10:FF:000001">
    <property type="entry name" value="Penicillin-binding protein 1A"/>
    <property type="match status" value="1"/>
</dbReference>
<evidence type="ECO:0000256" key="22">
    <source>
        <dbReference type="ARBA" id="ARBA00023316"/>
    </source>
</evidence>
<dbReference type="PANTHER" id="PTHR32282:SF33">
    <property type="entry name" value="PEPTIDOGLYCAN GLYCOSYLTRANSFERASE"/>
    <property type="match status" value="1"/>
</dbReference>
<keyword evidence="30" id="KW-1185">Reference proteome</keyword>
<evidence type="ECO:0000256" key="2">
    <source>
        <dbReference type="ARBA" id="ARBA00004401"/>
    </source>
</evidence>
<evidence type="ECO:0000256" key="11">
    <source>
        <dbReference type="ARBA" id="ARBA00022676"/>
    </source>
</evidence>
<keyword evidence="10" id="KW-0645">Protease</keyword>
<keyword evidence="8" id="KW-1003">Cell membrane</keyword>
<evidence type="ECO:0000256" key="7">
    <source>
        <dbReference type="ARBA" id="ARBA00018638"/>
    </source>
</evidence>
<comment type="catalytic activity">
    <reaction evidence="25">
        <text>[GlcNAc-(1-&gt;4)-Mur2Ac(oyl-L-Ala-gamma-D-Glu-L-Lys-D-Ala-D-Ala)](n)-di-trans,octa-cis-undecaprenyl diphosphate + beta-D-GlcNAc-(1-&gt;4)-Mur2Ac(oyl-L-Ala-gamma-D-Glu-L-Lys-D-Ala-D-Ala)-di-trans,octa-cis-undecaprenyl diphosphate = [GlcNAc-(1-&gt;4)-Mur2Ac(oyl-L-Ala-gamma-D-Glu-L-Lys-D-Ala-D-Ala)](n+1)-di-trans,octa-cis-undecaprenyl diphosphate + di-trans,octa-cis-undecaprenyl diphosphate + H(+)</text>
        <dbReference type="Rhea" id="RHEA:23708"/>
        <dbReference type="Rhea" id="RHEA-COMP:9602"/>
        <dbReference type="Rhea" id="RHEA-COMP:9603"/>
        <dbReference type="ChEBI" id="CHEBI:15378"/>
        <dbReference type="ChEBI" id="CHEBI:58405"/>
        <dbReference type="ChEBI" id="CHEBI:60033"/>
        <dbReference type="ChEBI" id="CHEBI:78435"/>
        <dbReference type="EC" id="2.4.99.28"/>
    </reaction>
</comment>
<keyword evidence="16" id="KW-0735">Signal-anchor</keyword>
<dbReference type="HOGENOM" id="CLU_006354_2_2_9"/>
<dbReference type="EC" id="3.4.16.4" evidence="6"/>
<evidence type="ECO:0000256" key="18">
    <source>
        <dbReference type="ARBA" id="ARBA00022989"/>
    </source>
</evidence>
<dbReference type="SUPFAM" id="SSF56601">
    <property type="entry name" value="beta-lactamase/transpeptidase-like"/>
    <property type="match status" value="1"/>
</dbReference>
<dbReference type="GO" id="GO:0005886">
    <property type="term" value="C:plasma membrane"/>
    <property type="evidence" value="ECO:0007669"/>
    <property type="project" value="UniProtKB-SubCell"/>
</dbReference>
<dbReference type="GO" id="GO:0006508">
    <property type="term" value="P:proteolysis"/>
    <property type="evidence" value="ECO:0007669"/>
    <property type="project" value="UniProtKB-KW"/>
</dbReference>
<comment type="pathway">
    <text evidence="26">Glycan biosynthesis.</text>
</comment>
<dbReference type="InterPro" id="IPR001460">
    <property type="entry name" value="PCN-bd_Tpept"/>
</dbReference>
<dbReference type="InterPro" id="IPR036950">
    <property type="entry name" value="PBP_transglycosylase"/>
</dbReference>
<comment type="catalytic activity">
    <reaction evidence="23">
        <text>Preferential cleavage: (Ac)2-L-Lys-D-Ala-|-D-Ala. Also transpeptidation of peptidyl-alanyl moieties that are N-acyl substituents of D-alanine.</text>
        <dbReference type="EC" id="3.4.16.4"/>
    </reaction>
</comment>
<evidence type="ECO:0000259" key="27">
    <source>
        <dbReference type="Pfam" id="PF00905"/>
    </source>
</evidence>
<comment type="similarity">
    <text evidence="5">In the N-terminal section; belongs to the glycosyltransferase 51 family.</text>
</comment>
<evidence type="ECO:0000256" key="25">
    <source>
        <dbReference type="ARBA" id="ARBA00049902"/>
    </source>
</evidence>
<evidence type="ECO:0000256" key="15">
    <source>
        <dbReference type="ARBA" id="ARBA00022960"/>
    </source>
</evidence>
<evidence type="ECO:0000256" key="26">
    <source>
        <dbReference type="ARBA" id="ARBA00060592"/>
    </source>
</evidence>
<dbReference type="AlphaFoldDB" id="N2AKA9"/>
<keyword evidence="13" id="KW-0812">Transmembrane</keyword>
<comment type="similarity">
    <text evidence="4">In the C-terminal section; belongs to the transpeptidase family.</text>
</comment>
<evidence type="ECO:0000256" key="13">
    <source>
        <dbReference type="ARBA" id="ARBA00022692"/>
    </source>
</evidence>
<keyword evidence="15" id="KW-0133">Cell shape</keyword>
<keyword evidence="18" id="KW-1133">Transmembrane helix</keyword>
<dbReference type="GO" id="GO:0008658">
    <property type="term" value="F:penicillin binding"/>
    <property type="evidence" value="ECO:0007669"/>
    <property type="project" value="InterPro"/>
</dbReference>
<dbReference type="EMBL" id="AQFT01000056">
    <property type="protein sequence ID" value="EMZ29667.1"/>
    <property type="molecule type" value="Genomic_DNA"/>
</dbReference>
<dbReference type="GO" id="GO:0008955">
    <property type="term" value="F:peptidoglycan glycosyltransferase activity"/>
    <property type="evidence" value="ECO:0007669"/>
    <property type="project" value="UniProtKB-EC"/>
</dbReference>
<comment type="function">
    <text evidence="1">Cell wall formation. Synthesis of cross-linked peptidoglycan from the lipid intermediates. The enzyme has a penicillin-insensitive transglycosylase N-terminal domain (formation of linear glycan strands) and a penicillin-sensitive transpeptidase C-terminal domain (cross-linking of the peptide subunits).</text>
</comment>
<evidence type="ECO:0000256" key="4">
    <source>
        <dbReference type="ARBA" id="ARBA00007090"/>
    </source>
</evidence>
<keyword evidence="21" id="KW-0511">Multifunctional enzyme</keyword>
<dbReference type="InterPro" id="IPR001264">
    <property type="entry name" value="Glyco_trans_51"/>
</dbReference>
<keyword evidence="17" id="KW-0573">Peptidoglycan synthesis</keyword>
<name>N2AKA9_9FIRM</name>
<evidence type="ECO:0000256" key="8">
    <source>
        <dbReference type="ARBA" id="ARBA00022475"/>
    </source>
</evidence>
<keyword evidence="20" id="KW-0046">Antibiotic resistance</keyword>
<proteinExistence type="inferred from homology"/>
<keyword evidence="12" id="KW-0808">Transferase</keyword>
<reference evidence="29 30" key="1">
    <citation type="journal article" date="2014" name="Genome Announc.">
        <title>Draft genome sequences of the altered schaedler flora, a defined bacterial community from gnotobiotic mice.</title>
        <authorList>
            <person name="Wannemuehler M.J."/>
            <person name="Overstreet A.M."/>
            <person name="Ward D.V."/>
            <person name="Phillips G.J."/>
        </authorList>
    </citation>
    <scope>NUCLEOTIDE SEQUENCE [LARGE SCALE GENOMIC DNA]</scope>
    <source>
        <strain evidence="29 30">ASF492</strain>
    </source>
</reference>
<evidence type="ECO:0000256" key="1">
    <source>
        <dbReference type="ARBA" id="ARBA00002624"/>
    </source>
</evidence>
<dbReference type="InterPro" id="IPR050396">
    <property type="entry name" value="Glycosyltr_51/Transpeptidase"/>
</dbReference>
<organism evidence="29 30">
    <name type="scientific">Eubacterium plexicaudatum ASF492</name>
    <dbReference type="NCBI Taxonomy" id="1235802"/>
    <lineage>
        <taxon>Bacteria</taxon>
        <taxon>Bacillati</taxon>
        <taxon>Bacillota</taxon>
        <taxon>Clostridia</taxon>
        <taxon>Eubacteriales</taxon>
        <taxon>Eubacteriaceae</taxon>
        <taxon>Eubacterium</taxon>
    </lineage>
</organism>
<keyword evidence="11" id="KW-0328">Glycosyltransferase</keyword>
<evidence type="ECO:0000256" key="9">
    <source>
        <dbReference type="ARBA" id="ARBA00022645"/>
    </source>
</evidence>
<dbReference type="InterPro" id="IPR012338">
    <property type="entry name" value="Beta-lactam/transpept-like"/>
</dbReference>
<dbReference type="Proteomes" id="UP000012589">
    <property type="component" value="Unassembled WGS sequence"/>
</dbReference>